<feature type="transmembrane region" description="Helical" evidence="1">
    <location>
        <begin position="56"/>
        <end position="73"/>
    </location>
</feature>
<evidence type="ECO:0000256" key="1">
    <source>
        <dbReference type="SAM" id="Phobius"/>
    </source>
</evidence>
<feature type="transmembrane region" description="Helical" evidence="1">
    <location>
        <begin position="126"/>
        <end position="145"/>
    </location>
</feature>
<keyword evidence="3" id="KW-1185">Reference proteome</keyword>
<comment type="caution">
    <text evidence="2">The sequence shown here is derived from an EMBL/GenBank/DDBJ whole genome shotgun (WGS) entry which is preliminary data.</text>
</comment>
<keyword evidence="1" id="KW-0472">Membrane</keyword>
<evidence type="ECO:0000313" key="2">
    <source>
        <dbReference type="EMBL" id="MFC5005549.1"/>
    </source>
</evidence>
<feature type="transmembrane region" description="Helical" evidence="1">
    <location>
        <begin position="151"/>
        <end position="168"/>
    </location>
</feature>
<organism evidence="2 3">
    <name type="scientific">Dactylosporangium cerinum</name>
    <dbReference type="NCBI Taxonomy" id="1434730"/>
    <lineage>
        <taxon>Bacteria</taxon>
        <taxon>Bacillati</taxon>
        <taxon>Actinomycetota</taxon>
        <taxon>Actinomycetes</taxon>
        <taxon>Micromonosporales</taxon>
        <taxon>Micromonosporaceae</taxon>
        <taxon>Dactylosporangium</taxon>
    </lineage>
</organism>
<dbReference type="RefSeq" id="WP_380126185.1">
    <property type="nucleotide sequence ID" value="NZ_JBHSIU010000081.1"/>
</dbReference>
<sequence>MRTEEQEQQLRSLSTRAARTIATTSKSVPQMQGVTPRWLLRAPPGLPLRGDDGGKLSILTLLWLLMQVITPFATKVLNGDGAFQARFTFYAGVQVVAALLFMAMVRTIRRHGLFREGTPPGVTTGALIASGSLAAAFLLSIPLSFVSHYAYVWWVLVPVLSGVARRVHRRRQQAQP</sequence>
<feature type="transmembrane region" description="Helical" evidence="1">
    <location>
        <begin position="85"/>
        <end position="105"/>
    </location>
</feature>
<gene>
    <name evidence="2" type="ORF">ACFPIJ_47965</name>
</gene>
<evidence type="ECO:0000313" key="3">
    <source>
        <dbReference type="Proteomes" id="UP001595912"/>
    </source>
</evidence>
<evidence type="ECO:0008006" key="4">
    <source>
        <dbReference type="Google" id="ProtNLM"/>
    </source>
</evidence>
<protein>
    <recommendedName>
        <fullName evidence="4">Integral membrane protein</fullName>
    </recommendedName>
</protein>
<reference evidence="3" key="1">
    <citation type="journal article" date="2019" name="Int. J. Syst. Evol. Microbiol.">
        <title>The Global Catalogue of Microorganisms (GCM) 10K type strain sequencing project: providing services to taxonomists for standard genome sequencing and annotation.</title>
        <authorList>
            <consortium name="The Broad Institute Genomics Platform"/>
            <consortium name="The Broad Institute Genome Sequencing Center for Infectious Disease"/>
            <person name="Wu L."/>
            <person name="Ma J."/>
        </authorList>
    </citation>
    <scope>NUCLEOTIDE SEQUENCE [LARGE SCALE GENOMIC DNA]</scope>
    <source>
        <strain evidence="3">CGMCC 4.7152</strain>
    </source>
</reference>
<proteinExistence type="predicted"/>
<dbReference type="EMBL" id="JBHSIU010000081">
    <property type="protein sequence ID" value="MFC5005549.1"/>
    <property type="molecule type" value="Genomic_DNA"/>
</dbReference>
<keyword evidence="1" id="KW-1133">Transmembrane helix</keyword>
<dbReference type="Proteomes" id="UP001595912">
    <property type="component" value="Unassembled WGS sequence"/>
</dbReference>
<accession>A0ABV9WBX0</accession>
<keyword evidence="1" id="KW-0812">Transmembrane</keyword>
<name>A0ABV9WBX0_9ACTN</name>